<dbReference type="GO" id="GO:1901135">
    <property type="term" value="P:carbohydrate derivative metabolic process"/>
    <property type="evidence" value="ECO:0007669"/>
    <property type="project" value="InterPro"/>
</dbReference>
<accession>A0A0R1VFK0</accession>
<gene>
    <name evidence="6" type="ORF">FC89_GL002450</name>
</gene>
<dbReference type="PANTHER" id="PTHR30514:SF10">
    <property type="entry name" value="MURR_RPIR FAMILY TRANSCRIPTIONAL REGULATOR"/>
    <property type="match status" value="1"/>
</dbReference>
<dbReference type="InterPro" id="IPR001347">
    <property type="entry name" value="SIS_dom"/>
</dbReference>
<evidence type="ECO:0000256" key="2">
    <source>
        <dbReference type="ARBA" id="ARBA00023125"/>
    </source>
</evidence>
<name>A0A0R1VFK0_9LACO</name>
<dbReference type="InterPro" id="IPR035472">
    <property type="entry name" value="RpiR-like_SIS"/>
</dbReference>
<dbReference type="Proteomes" id="UP000051451">
    <property type="component" value="Unassembled WGS sequence"/>
</dbReference>
<dbReference type="InterPro" id="IPR046348">
    <property type="entry name" value="SIS_dom_sf"/>
</dbReference>
<dbReference type="Pfam" id="PF01418">
    <property type="entry name" value="HTH_6"/>
    <property type="match status" value="1"/>
</dbReference>
<evidence type="ECO:0000259" key="5">
    <source>
        <dbReference type="PROSITE" id="PS51464"/>
    </source>
</evidence>
<dbReference type="PATRIC" id="fig|1423750.3.peg.2491"/>
<dbReference type="EMBL" id="AZGB01000030">
    <property type="protein sequence ID" value="KRM04047.1"/>
    <property type="molecule type" value="Genomic_DNA"/>
</dbReference>
<organism evidence="6 7">
    <name type="scientific">Liquorilactobacillus ghanensis DSM 18630</name>
    <dbReference type="NCBI Taxonomy" id="1423750"/>
    <lineage>
        <taxon>Bacteria</taxon>
        <taxon>Bacillati</taxon>
        <taxon>Bacillota</taxon>
        <taxon>Bacilli</taxon>
        <taxon>Lactobacillales</taxon>
        <taxon>Lactobacillaceae</taxon>
        <taxon>Liquorilactobacillus</taxon>
    </lineage>
</organism>
<dbReference type="InterPro" id="IPR009057">
    <property type="entry name" value="Homeodomain-like_sf"/>
</dbReference>
<dbReference type="Gene3D" id="3.40.50.10490">
    <property type="entry name" value="Glucose-6-phosphate isomerase like protein, domain 1"/>
    <property type="match status" value="1"/>
</dbReference>
<comment type="caution">
    <text evidence="6">The sequence shown here is derived from an EMBL/GenBank/DDBJ whole genome shotgun (WGS) entry which is preliminary data.</text>
</comment>
<evidence type="ECO:0000313" key="7">
    <source>
        <dbReference type="Proteomes" id="UP000051451"/>
    </source>
</evidence>
<keyword evidence="1" id="KW-0805">Transcription regulation</keyword>
<dbReference type="Pfam" id="PF01380">
    <property type="entry name" value="SIS"/>
    <property type="match status" value="1"/>
</dbReference>
<dbReference type="STRING" id="1423750.FC89_GL002450"/>
<dbReference type="PANTHER" id="PTHR30514">
    <property type="entry name" value="GLUCOKINASE"/>
    <property type="match status" value="1"/>
</dbReference>
<dbReference type="PROSITE" id="PS51464">
    <property type="entry name" value="SIS"/>
    <property type="match status" value="1"/>
</dbReference>
<dbReference type="AlphaFoldDB" id="A0A0R1VFK0"/>
<evidence type="ECO:0000256" key="3">
    <source>
        <dbReference type="ARBA" id="ARBA00023163"/>
    </source>
</evidence>
<dbReference type="GO" id="GO:0097367">
    <property type="term" value="F:carbohydrate derivative binding"/>
    <property type="evidence" value="ECO:0007669"/>
    <property type="project" value="InterPro"/>
</dbReference>
<dbReference type="InterPro" id="IPR000281">
    <property type="entry name" value="HTH_RpiR"/>
</dbReference>
<feature type="domain" description="SIS" evidence="5">
    <location>
        <begin position="127"/>
        <end position="268"/>
    </location>
</feature>
<feature type="domain" description="HTH rpiR-type" evidence="4">
    <location>
        <begin position="4"/>
        <end position="80"/>
    </location>
</feature>
<reference evidence="6 7" key="1">
    <citation type="journal article" date="2015" name="Genome Announc.">
        <title>Expanding the biotechnology potential of lactobacilli through comparative genomics of 213 strains and associated genera.</title>
        <authorList>
            <person name="Sun Z."/>
            <person name="Harris H.M."/>
            <person name="McCann A."/>
            <person name="Guo C."/>
            <person name="Argimon S."/>
            <person name="Zhang W."/>
            <person name="Yang X."/>
            <person name="Jeffery I.B."/>
            <person name="Cooney J.C."/>
            <person name="Kagawa T.F."/>
            <person name="Liu W."/>
            <person name="Song Y."/>
            <person name="Salvetti E."/>
            <person name="Wrobel A."/>
            <person name="Rasinkangas P."/>
            <person name="Parkhill J."/>
            <person name="Rea M.C."/>
            <person name="O'Sullivan O."/>
            <person name="Ritari J."/>
            <person name="Douillard F.P."/>
            <person name="Paul Ross R."/>
            <person name="Yang R."/>
            <person name="Briner A.E."/>
            <person name="Felis G.E."/>
            <person name="de Vos W.M."/>
            <person name="Barrangou R."/>
            <person name="Klaenhammer T.R."/>
            <person name="Caufield P.W."/>
            <person name="Cui Y."/>
            <person name="Zhang H."/>
            <person name="O'Toole P.W."/>
        </authorList>
    </citation>
    <scope>NUCLEOTIDE SEQUENCE [LARGE SCALE GENOMIC DNA]</scope>
    <source>
        <strain evidence="6 7">DSM 18630</strain>
    </source>
</reference>
<evidence type="ECO:0000313" key="6">
    <source>
        <dbReference type="EMBL" id="KRM04047.1"/>
    </source>
</evidence>
<evidence type="ECO:0000256" key="1">
    <source>
        <dbReference type="ARBA" id="ARBA00023015"/>
    </source>
</evidence>
<dbReference type="Gene3D" id="1.10.10.10">
    <property type="entry name" value="Winged helix-like DNA-binding domain superfamily/Winged helix DNA-binding domain"/>
    <property type="match status" value="1"/>
</dbReference>
<sequence>MILLSVKGKILNALPYLSKSKQKVATYILKNPETVTKQSVAQLAAAAKSSPATVIRLLKDLEIASFTLLKINLAAEQNTVGDKDEKIYADIAATEDFDSIKQKLLANAQRSLLETTDQIDQKAISKLTQAIGQASQIILFGVGASALVAENIAQKWSRLGYVTIVETDLNSLLPKLINTAADSLIWLVSNSGETPEILVAAQHARSCKLAIASLTRFGKNSLTNYADIIIQTAQPPESSRRIAATSSLLAQFMAVDLIFYYFVSQHFDCSVKALQDSKRILQDYQLTFK</sequence>
<protein>
    <submittedName>
        <fullName evidence="6">Transcriptional regulator RpiR family protein</fullName>
    </submittedName>
</protein>
<dbReference type="InterPro" id="IPR036388">
    <property type="entry name" value="WH-like_DNA-bd_sf"/>
</dbReference>
<keyword evidence="3" id="KW-0804">Transcription</keyword>
<proteinExistence type="predicted"/>
<dbReference type="CDD" id="cd05013">
    <property type="entry name" value="SIS_RpiR"/>
    <property type="match status" value="1"/>
</dbReference>
<dbReference type="SUPFAM" id="SSF46689">
    <property type="entry name" value="Homeodomain-like"/>
    <property type="match status" value="1"/>
</dbReference>
<dbReference type="SUPFAM" id="SSF53697">
    <property type="entry name" value="SIS domain"/>
    <property type="match status" value="1"/>
</dbReference>
<dbReference type="GO" id="GO:0003700">
    <property type="term" value="F:DNA-binding transcription factor activity"/>
    <property type="evidence" value="ECO:0007669"/>
    <property type="project" value="InterPro"/>
</dbReference>
<keyword evidence="2" id="KW-0238">DNA-binding</keyword>
<dbReference type="InterPro" id="IPR047640">
    <property type="entry name" value="RpiR-like"/>
</dbReference>
<dbReference type="PROSITE" id="PS51071">
    <property type="entry name" value="HTH_RPIR"/>
    <property type="match status" value="1"/>
</dbReference>
<keyword evidence="7" id="KW-1185">Reference proteome</keyword>
<evidence type="ECO:0000259" key="4">
    <source>
        <dbReference type="PROSITE" id="PS51071"/>
    </source>
</evidence>
<dbReference type="GO" id="GO:0003677">
    <property type="term" value="F:DNA binding"/>
    <property type="evidence" value="ECO:0007669"/>
    <property type="project" value="UniProtKB-KW"/>
</dbReference>